<reference evidence="1 2" key="1">
    <citation type="submission" date="2019-11" db="EMBL/GenBank/DDBJ databases">
        <title>Paenibacillus monticola sp. nov., a novel PGPR strain isolated from mountain sample in China.</title>
        <authorList>
            <person name="Zhao Q."/>
            <person name="Li H.-P."/>
            <person name="Zhang J.-L."/>
        </authorList>
    </citation>
    <scope>NUCLEOTIDE SEQUENCE [LARGE SCALE GENOMIC DNA]</scope>
    <source>
        <strain evidence="1 2">LC-T2</strain>
    </source>
</reference>
<dbReference type="RefSeq" id="WP_154116676.1">
    <property type="nucleotide sequence ID" value="NZ_WJXB01000001.1"/>
</dbReference>
<accession>A0A7X2H1F7</accession>
<keyword evidence="2" id="KW-1185">Reference proteome</keyword>
<gene>
    <name evidence="1" type="ORF">GJB61_02210</name>
</gene>
<comment type="caution">
    <text evidence="1">The sequence shown here is derived from an EMBL/GenBank/DDBJ whole genome shotgun (WGS) entry which is preliminary data.</text>
</comment>
<proteinExistence type="predicted"/>
<dbReference type="Proteomes" id="UP000463051">
    <property type="component" value="Unassembled WGS sequence"/>
</dbReference>
<protein>
    <submittedName>
        <fullName evidence="1">Uncharacterized protein</fullName>
    </submittedName>
</protein>
<evidence type="ECO:0000313" key="1">
    <source>
        <dbReference type="EMBL" id="MRN51811.1"/>
    </source>
</evidence>
<dbReference type="EMBL" id="WJXB01000001">
    <property type="protein sequence ID" value="MRN51811.1"/>
    <property type="molecule type" value="Genomic_DNA"/>
</dbReference>
<organism evidence="1 2">
    <name type="scientific">Paenibacillus monticola</name>
    <dbReference type="NCBI Taxonomy" id="2666075"/>
    <lineage>
        <taxon>Bacteria</taxon>
        <taxon>Bacillati</taxon>
        <taxon>Bacillota</taxon>
        <taxon>Bacilli</taxon>
        <taxon>Bacillales</taxon>
        <taxon>Paenibacillaceae</taxon>
        <taxon>Paenibacillus</taxon>
    </lineage>
</organism>
<sequence>MSRHEVGAVFMVLIAFNYAAAYPSDCVNRHCIAIHVLRPFPSCTRA</sequence>
<evidence type="ECO:0000313" key="2">
    <source>
        <dbReference type="Proteomes" id="UP000463051"/>
    </source>
</evidence>
<name>A0A7X2H1F7_9BACL</name>
<dbReference type="AlphaFoldDB" id="A0A7X2H1F7"/>